<feature type="compositionally biased region" description="Polar residues" evidence="1">
    <location>
        <begin position="575"/>
        <end position="593"/>
    </location>
</feature>
<reference evidence="3 4" key="1">
    <citation type="submission" date="2015-03" db="EMBL/GenBank/DDBJ databases">
        <authorList>
            <person name="Radwan O."/>
            <person name="Al-Naeli F.A."/>
            <person name="Rendon G.A."/>
            <person name="Fields C."/>
        </authorList>
    </citation>
    <scope>NUCLEOTIDE SEQUENCE [LARGE SCALE GENOMIC DNA]</scope>
    <source>
        <strain evidence="3">CR-DP1</strain>
    </source>
</reference>
<feature type="signal peptide" evidence="2">
    <location>
        <begin position="1"/>
        <end position="18"/>
    </location>
</feature>
<dbReference type="OrthoDB" id="3928002at2759"/>
<feature type="compositionally biased region" description="Polar residues" evidence="1">
    <location>
        <begin position="376"/>
        <end position="387"/>
    </location>
</feature>
<protein>
    <submittedName>
        <fullName evidence="3">Uncharacterized protein</fullName>
    </submittedName>
</protein>
<accession>A0A0F4ZHJ8</accession>
<dbReference type="PANTHER" id="PTHR38049:SF2">
    <property type="entry name" value="RICIN B LECTIN DOMAIN-CONTAINING PROTEIN"/>
    <property type="match status" value="1"/>
</dbReference>
<proteinExistence type="predicted"/>
<organism evidence="3 4">
    <name type="scientific">Thielaviopsis punctulata</name>
    <dbReference type="NCBI Taxonomy" id="72032"/>
    <lineage>
        <taxon>Eukaryota</taxon>
        <taxon>Fungi</taxon>
        <taxon>Dikarya</taxon>
        <taxon>Ascomycota</taxon>
        <taxon>Pezizomycotina</taxon>
        <taxon>Sordariomycetes</taxon>
        <taxon>Hypocreomycetidae</taxon>
        <taxon>Microascales</taxon>
        <taxon>Ceratocystidaceae</taxon>
        <taxon>Thielaviopsis</taxon>
    </lineage>
</organism>
<feature type="compositionally biased region" description="Basic and acidic residues" evidence="1">
    <location>
        <begin position="400"/>
        <end position="417"/>
    </location>
</feature>
<feature type="compositionally biased region" description="Low complexity" evidence="1">
    <location>
        <begin position="233"/>
        <end position="243"/>
    </location>
</feature>
<feature type="compositionally biased region" description="Low complexity" evidence="1">
    <location>
        <begin position="284"/>
        <end position="305"/>
    </location>
</feature>
<feature type="compositionally biased region" description="Polar residues" evidence="1">
    <location>
        <begin position="521"/>
        <end position="530"/>
    </location>
</feature>
<evidence type="ECO:0000313" key="3">
    <source>
        <dbReference type="EMBL" id="KKA29353.1"/>
    </source>
</evidence>
<feature type="chain" id="PRO_5002482840" evidence="2">
    <location>
        <begin position="19"/>
        <end position="593"/>
    </location>
</feature>
<feature type="compositionally biased region" description="Basic residues" evidence="1">
    <location>
        <begin position="390"/>
        <end position="399"/>
    </location>
</feature>
<sequence length="593" mass="65988">MVLQTLIGFGVIFGAAEGIRHAQAKARREEHRSRKNNLVVHCPKSSEFSSILQGRRVVLSGDKLYIDTGLDNEAPFGHPFAGYFLPYPEARYAGLVSTITDEAPIMNWIYVHSETYEVKFGVRKDSEGNLTGPFDCTRQDRRMTFMGWEGFVAVREGNFWAVYFDYEGDRLKSKLPEGTPVVELELLRKELRTAKPPPPTPEQLEALRQAQAQQEAAQQQQQEKSGETAGAHQQQQQQQQQTQPEQYNEKQLIQQQQQQQPEPSPEDLAKQIQEATARAKAHAEALQKAQAEALAAAQEQAVARAAAEDAARAKAREARDQADQQRRQQRGKDASAAALRERDQRERKARDQRLRQDQARAARSDIQRAQDRSRSRTYLQTQSATQASRNKSKSRSRSRSRAEIERQSRQREREHGRQQVPAVPETQGGGRAADGKGGRAKPRPLDLQARTAKTRPVITVQAADARVPQVVVQEAAATTGPARQFLTPKTPKKRSGRLPSPPVASESSTSSSVDDKMSPRTPATPQTSGSKQKKKNAERLAPATDVREQVRRFRSQSAETETESTSEGSSGRPVSVSSTEYETDLVTSPMSSA</sequence>
<name>A0A0F4ZHJ8_9PEZI</name>
<feature type="compositionally biased region" description="Basic and acidic residues" evidence="1">
    <location>
        <begin position="306"/>
        <end position="374"/>
    </location>
</feature>
<dbReference type="Proteomes" id="UP000033483">
    <property type="component" value="Unassembled WGS sequence"/>
</dbReference>
<feature type="region of interest" description="Disordered" evidence="1">
    <location>
        <begin position="192"/>
        <end position="593"/>
    </location>
</feature>
<dbReference type="AlphaFoldDB" id="A0A0F4ZHJ8"/>
<gene>
    <name evidence="3" type="ORF">TD95_001947</name>
</gene>
<keyword evidence="4" id="KW-1185">Reference proteome</keyword>
<feature type="compositionally biased region" description="Low complexity" evidence="1">
    <location>
        <begin position="202"/>
        <end position="223"/>
    </location>
</feature>
<feature type="compositionally biased region" description="Low complexity" evidence="1">
    <location>
        <begin position="503"/>
        <end position="512"/>
    </location>
</feature>
<feature type="compositionally biased region" description="Polar residues" evidence="1">
    <location>
        <begin position="244"/>
        <end position="253"/>
    </location>
</feature>
<dbReference type="EMBL" id="LAEV01000882">
    <property type="protein sequence ID" value="KKA29353.1"/>
    <property type="molecule type" value="Genomic_DNA"/>
</dbReference>
<comment type="caution">
    <text evidence="3">The sequence shown here is derived from an EMBL/GenBank/DDBJ whole genome shotgun (WGS) entry which is preliminary data.</text>
</comment>
<evidence type="ECO:0000256" key="2">
    <source>
        <dbReference type="SAM" id="SignalP"/>
    </source>
</evidence>
<evidence type="ECO:0000313" key="4">
    <source>
        <dbReference type="Proteomes" id="UP000033483"/>
    </source>
</evidence>
<keyword evidence="2" id="KW-0732">Signal</keyword>
<dbReference type="PANTHER" id="PTHR38049">
    <property type="entry name" value="RICIN B LECTIN DOMAIN-CONTAINING PROTEIN"/>
    <property type="match status" value="1"/>
</dbReference>
<evidence type="ECO:0000256" key="1">
    <source>
        <dbReference type="SAM" id="MobiDB-lite"/>
    </source>
</evidence>